<gene>
    <name evidence="1" type="ORF">A3J08_04635</name>
</gene>
<dbReference type="EMBL" id="MHLR01000001">
    <property type="protein sequence ID" value="OGZ15894.1"/>
    <property type="molecule type" value="Genomic_DNA"/>
</dbReference>
<comment type="caution">
    <text evidence="1">The sequence shown here is derived from an EMBL/GenBank/DDBJ whole genome shotgun (WGS) entry which is preliminary data.</text>
</comment>
<organism evidence="1 2">
    <name type="scientific">Candidatus Lloydbacteria bacterium RIFCSPLOWO2_02_FULL_51_11</name>
    <dbReference type="NCBI Taxonomy" id="1798667"/>
    <lineage>
        <taxon>Bacteria</taxon>
        <taxon>Candidatus Lloydiibacteriota</taxon>
    </lineage>
</organism>
<reference evidence="1 2" key="1">
    <citation type="journal article" date="2016" name="Nat. Commun.">
        <title>Thousands of microbial genomes shed light on interconnected biogeochemical processes in an aquifer system.</title>
        <authorList>
            <person name="Anantharaman K."/>
            <person name="Brown C.T."/>
            <person name="Hug L.A."/>
            <person name="Sharon I."/>
            <person name="Castelle C.J."/>
            <person name="Probst A.J."/>
            <person name="Thomas B.C."/>
            <person name="Singh A."/>
            <person name="Wilkins M.J."/>
            <person name="Karaoz U."/>
            <person name="Brodie E.L."/>
            <person name="Williams K.H."/>
            <person name="Hubbard S.S."/>
            <person name="Banfield J.F."/>
        </authorList>
    </citation>
    <scope>NUCLEOTIDE SEQUENCE [LARGE SCALE GENOMIC DNA]</scope>
</reference>
<evidence type="ECO:0000313" key="1">
    <source>
        <dbReference type="EMBL" id="OGZ15894.1"/>
    </source>
</evidence>
<accession>A0A1G2DQG1</accession>
<proteinExistence type="predicted"/>
<evidence type="ECO:0000313" key="2">
    <source>
        <dbReference type="Proteomes" id="UP000177573"/>
    </source>
</evidence>
<dbReference type="Proteomes" id="UP000177573">
    <property type="component" value="Unassembled WGS sequence"/>
</dbReference>
<dbReference type="AlphaFoldDB" id="A0A1G2DQG1"/>
<name>A0A1G2DQG1_9BACT</name>
<protein>
    <submittedName>
        <fullName evidence="1">Uncharacterized protein</fullName>
    </submittedName>
</protein>
<sequence length="144" mass="15291">MMKKILFPTLFWSVLFLVMAIVPYSVPQWDGISSADVDGLRFGAAFPTVFGGRIVGMDECTCSGGMRIVVGPPRPMDLLFQPGVSTLFSLYTLLPSEYVLGAYIPSTPATPAVCTRGTTVCVPIPVAGTITLVGTTFLSFGGVF</sequence>